<keyword evidence="4" id="KW-1185">Reference proteome</keyword>
<dbReference type="EMBL" id="JANAVB010007199">
    <property type="protein sequence ID" value="KAJ6843357.1"/>
    <property type="molecule type" value="Genomic_DNA"/>
</dbReference>
<evidence type="ECO:0000259" key="2">
    <source>
        <dbReference type="Pfam" id="PF14389"/>
    </source>
</evidence>
<dbReference type="Pfam" id="PF14389">
    <property type="entry name" value="Lzipper-MIP1"/>
    <property type="match status" value="1"/>
</dbReference>
<feature type="compositionally biased region" description="Basic and acidic residues" evidence="1">
    <location>
        <begin position="198"/>
        <end position="208"/>
    </location>
</feature>
<proteinExistence type="predicted"/>
<evidence type="ECO:0000313" key="4">
    <source>
        <dbReference type="Proteomes" id="UP001140949"/>
    </source>
</evidence>
<feature type="compositionally biased region" description="Low complexity" evidence="1">
    <location>
        <begin position="22"/>
        <end position="32"/>
    </location>
</feature>
<reference evidence="3" key="1">
    <citation type="journal article" date="2023" name="GigaByte">
        <title>Genome assembly of the bearded iris, Iris pallida Lam.</title>
        <authorList>
            <person name="Bruccoleri R.E."/>
            <person name="Oakeley E.J."/>
            <person name="Faust A.M.E."/>
            <person name="Altorfer M."/>
            <person name="Dessus-Babus S."/>
            <person name="Burckhardt D."/>
            <person name="Oertli M."/>
            <person name="Naumann U."/>
            <person name="Petersen F."/>
            <person name="Wong J."/>
        </authorList>
    </citation>
    <scope>NUCLEOTIDE SEQUENCE</scope>
    <source>
        <strain evidence="3">GSM-AAB239-AS_SAM_17_03QT</strain>
    </source>
</reference>
<accession>A0AAX6HS38</accession>
<sequence length="405" mass="45248">MNTRVRTTLQIMKPTPKHDKVSSFPPSVAFPSEKVEKEKKTEAQGRSRLSRIQSRRERKLALQQDVEKLKKKLRHEENVHRALERAFTRPLGALPRLPPYLPSHTLELLAEVAVLEEEVARLEEQVVSFRQGLYQEAVYILSSKNERNQSDPCPPSSSSQNFKSAADPSPSMSWPSDVDPNEPSPKRFANGTRPPKMANEEDRRRKENQLNANTTAKNTKQSPAKRVPRTKSFQGSSDEVLAWEEASGPNKLSEDILNCLPSIFSQMSSQKNPTAELAAAVAVPSGSCEGDPYGGCSEFGRRGIGRYKHFVSVEPNPIDPNLTAASSSSSSFLSRRLKLLLRKLAIVDLSGLTHQQKLALWINIYNSCMMNVSFFRASQVEKQLGNSKERLLTGSSRHLGLDDDE</sequence>
<gene>
    <name evidence="3" type="ORF">M6B38_296220</name>
</gene>
<comment type="caution">
    <text evidence="3">The sequence shown here is derived from an EMBL/GenBank/DDBJ whole genome shotgun (WGS) entry which is preliminary data.</text>
</comment>
<feature type="domain" description="Ternary complex factor MIP1 leucine-zipper" evidence="2">
    <location>
        <begin position="55"/>
        <end position="136"/>
    </location>
</feature>
<protein>
    <recommendedName>
        <fullName evidence="2">Ternary complex factor MIP1 leucine-zipper domain-containing protein</fullName>
    </recommendedName>
</protein>
<feature type="region of interest" description="Disordered" evidence="1">
    <location>
        <begin position="145"/>
        <end position="238"/>
    </location>
</feature>
<dbReference type="PANTHER" id="PTHR46248">
    <property type="entry name" value="EXPRESSED PROTEIN"/>
    <property type="match status" value="1"/>
</dbReference>
<feature type="region of interest" description="Disordered" evidence="1">
    <location>
        <begin position="1"/>
        <end position="56"/>
    </location>
</feature>
<reference evidence="3" key="2">
    <citation type="submission" date="2023-04" db="EMBL/GenBank/DDBJ databases">
        <authorList>
            <person name="Bruccoleri R.E."/>
            <person name="Oakeley E.J."/>
            <person name="Faust A.-M."/>
            <person name="Dessus-Babus S."/>
            <person name="Altorfer M."/>
            <person name="Burckhardt D."/>
            <person name="Oertli M."/>
            <person name="Naumann U."/>
            <person name="Petersen F."/>
            <person name="Wong J."/>
        </authorList>
    </citation>
    <scope>NUCLEOTIDE SEQUENCE</scope>
    <source>
        <strain evidence="3">GSM-AAB239-AS_SAM_17_03QT</strain>
        <tissue evidence="3">Leaf</tissue>
    </source>
</reference>
<evidence type="ECO:0000256" key="1">
    <source>
        <dbReference type="SAM" id="MobiDB-lite"/>
    </source>
</evidence>
<name>A0AAX6HS38_IRIPA</name>
<evidence type="ECO:0000313" key="3">
    <source>
        <dbReference type="EMBL" id="KAJ6843357.1"/>
    </source>
</evidence>
<feature type="compositionally biased region" description="Polar residues" evidence="1">
    <location>
        <begin position="209"/>
        <end position="222"/>
    </location>
</feature>
<feature type="compositionally biased region" description="Basic and acidic residues" evidence="1">
    <location>
        <begin position="33"/>
        <end position="45"/>
    </location>
</feature>
<organism evidence="3 4">
    <name type="scientific">Iris pallida</name>
    <name type="common">Sweet iris</name>
    <dbReference type="NCBI Taxonomy" id="29817"/>
    <lineage>
        <taxon>Eukaryota</taxon>
        <taxon>Viridiplantae</taxon>
        <taxon>Streptophyta</taxon>
        <taxon>Embryophyta</taxon>
        <taxon>Tracheophyta</taxon>
        <taxon>Spermatophyta</taxon>
        <taxon>Magnoliopsida</taxon>
        <taxon>Liliopsida</taxon>
        <taxon>Asparagales</taxon>
        <taxon>Iridaceae</taxon>
        <taxon>Iridoideae</taxon>
        <taxon>Irideae</taxon>
        <taxon>Iris</taxon>
    </lineage>
</organism>
<dbReference type="Proteomes" id="UP001140949">
    <property type="component" value="Unassembled WGS sequence"/>
</dbReference>
<dbReference type="InterPro" id="IPR025757">
    <property type="entry name" value="MIP1_Leuzipper"/>
</dbReference>
<feature type="compositionally biased region" description="Polar residues" evidence="1">
    <location>
        <begin position="1"/>
        <end position="10"/>
    </location>
</feature>
<dbReference type="PANTHER" id="PTHR46248:SF9">
    <property type="entry name" value="EXPRESSED PROTEIN"/>
    <property type="match status" value="1"/>
</dbReference>
<dbReference type="AlphaFoldDB" id="A0AAX6HS38"/>